<accession>X0XTP9</accession>
<comment type="caution">
    <text evidence="2">The sequence shown here is derived from an EMBL/GenBank/DDBJ whole genome shotgun (WGS) entry which is preliminary data.</text>
</comment>
<dbReference type="Gene3D" id="3.40.605.10">
    <property type="entry name" value="Aldehyde Dehydrogenase, Chain A, domain 1"/>
    <property type="match status" value="1"/>
</dbReference>
<dbReference type="InterPro" id="IPR016162">
    <property type="entry name" value="Ald_DH_N"/>
</dbReference>
<feature type="non-terminal residue" evidence="2">
    <location>
        <position position="38"/>
    </location>
</feature>
<dbReference type="GO" id="GO:0016491">
    <property type="term" value="F:oxidoreductase activity"/>
    <property type="evidence" value="ECO:0007669"/>
    <property type="project" value="InterPro"/>
</dbReference>
<reference evidence="2" key="1">
    <citation type="journal article" date="2014" name="Front. Microbiol.">
        <title>High frequency of phylogenetically diverse reductive dehalogenase-homologous genes in deep subseafloor sedimentary metagenomes.</title>
        <authorList>
            <person name="Kawai M."/>
            <person name="Futagami T."/>
            <person name="Toyoda A."/>
            <person name="Takaki Y."/>
            <person name="Nishi S."/>
            <person name="Hori S."/>
            <person name="Arai W."/>
            <person name="Tsubouchi T."/>
            <person name="Morono Y."/>
            <person name="Uchiyama I."/>
            <person name="Ito T."/>
            <person name="Fujiyama A."/>
            <person name="Inagaki F."/>
            <person name="Takami H."/>
        </authorList>
    </citation>
    <scope>NUCLEOTIDE SEQUENCE</scope>
    <source>
        <strain evidence="2">Expedition CK06-06</strain>
    </source>
</reference>
<protein>
    <recommendedName>
        <fullName evidence="1">Aldehyde dehydrogenase domain-containing protein</fullName>
    </recommendedName>
</protein>
<dbReference type="SUPFAM" id="SSF53720">
    <property type="entry name" value="ALDH-like"/>
    <property type="match status" value="1"/>
</dbReference>
<name>X0XTP9_9ZZZZ</name>
<sequence length="38" mass="3990">AEILPPGVFNIICDENDLGHVLTNHPDVAKIAFTGSTA</sequence>
<proteinExistence type="predicted"/>
<evidence type="ECO:0000313" key="2">
    <source>
        <dbReference type="EMBL" id="GAG46635.1"/>
    </source>
</evidence>
<dbReference type="Pfam" id="PF00171">
    <property type="entry name" value="Aldedh"/>
    <property type="match status" value="1"/>
</dbReference>
<dbReference type="InterPro" id="IPR016161">
    <property type="entry name" value="Ald_DH/histidinol_DH"/>
</dbReference>
<gene>
    <name evidence="2" type="ORF">S01H1_86221</name>
</gene>
<organism evidence="2">
    <name type="scientific">marine sediment metagenome</name>
    <dbReference type="NCBI Taxonomy" id="412755"/>
    <lineage>
        <taxon>unclassified sequences</taxon>
        <taxon>metagenomes</taxon>
        <taxon>ecological metagenomes</taxon>
    </lineage>
</organism>
<evidence type="ECO:0000259" key="1">
    <source>
        <dbReference type="Pfam" id="PF00171"/>
    </source>
</evidence>
<feature type="non-terminal residue" evidence="2">
    <location>
        <position position="1"/>
    </location>
</feature>
<dbReference type="EMBL" id="BARS01059604">
    <property type="protein sequence ID" value="GAG46635.1"/>
    <property type="molecule type" value="Genomic_DNA"/>
</dbReference>
<dbReference type="InterPro" id="IPR015590">
    <property type="entry name" value="Aldehyde_DH_dom"/>
</dbReference>
<feature type="domain" description="Aldehyde dehydrogenase" evidence="1">
    <location>
        <begin position="4"/>
        <end position="38"/>
    </location>
</feature>
<dbReference type="AlphaFoldDB" id="X0XTP9"/>